<feature type="domain" description="Porphobilinogen deaminase N-terminal" evidence="7">
    <location>
        <begin position="4"/>
        <end position="211"/>
    </location>
</feature>
<evidence type="ECO:0000256" key="4">
    <source>
        <dbReference type="ARBA" id="ARBA00023244"/>
    </source>
</evidence>
<feature type="modified residue" description="S-(dipyrrolylmethanemethyl)cysteine" evidence="6">
    <location>
        <position position="243"/>
    </location>
</feature>
<dbReference type="InterPro" id="IPR022418">
    <property type="entry name" value="Porphobilinogen_deaminase_C"/>
</dbReference>
<comment type="caution">
    <text evidence="9">The sequence shown here is derived from an EMBL/GenBank/DDBJ whole genome shotgun (WGS) entry which is preliminary data.</text>
</comment>
<comment type="catalytic activity">
    <reaction evidence="5 6">
        <text>4 porphobilinogen + H2O = hydroxymethylbilane + 4 NH4(+)</text>
        <dbReference type="Rhea" id="RHEA:13185"/>
        <dbReference type="ChEBI" id="CHEBI:15377"/>
        <dbReference type="ChEBI" id="CHEBI:28938"/>
        <dbReference type="ChEBI" id="CHEBI:57845"/>
        <dbReference type="ChEBI" id="CHEBI:58126"/>
        <dbReference type="EC" id="2.5.1.61"/>
    </reaction>
</comment>
<dbReference type="InterPro" id="IPR022417">
    <property type="entry name" value="Porphobilin_deaminase_N"/>
</dbReference>
<sequence length="309" mass="33503">MRTVTVGTRGSTLALAQTRWVIARLKEEWPETEFRLQTISTKGDRNRESLEQLAQKGDKGFWVKEIEDALLQNRVDIAVHSLKDLPTEQPEGLEVASIPKRVDSRDVLVGREGAKKLADLPQGARVGTSSIRRKAFLKSYRPDLQVIDLRGNIDTRLAALGTGDYDAIILAAAGLIRTELRHRIDEFIEPDILLPAPGQGALALETRADDDLSIEVAYAIHDHLTDDRITAEREFLAGLGAGCMAPVGAHATVKGGTLTLEGWVAALDGTHVIRATSSGEAGECADIGAELAEDMLKQGADRFIEAARA</sequence>
<dbReference type="PRINTS" id="PR00151">
    <property type="entry name" value="PORPHBDMNASE"/>
</dbReference>
<protein>
    <recommendedName>
        <fullName evidence="6">Porphobilinogen deaminase</fullName>
        <shortName evidence="6">PBG</shortName>
        <ecNumber evidence="6">2.5.1.61</ecNumber>
    </recommendedName>
    <alternativeName>
        <fullName evidence="6">Hydroxymethylbilane synthase</fullName>
        <shortName evidence="6">HMBS</shortName>
    </alternativeName>
    <alternativeName>
        <fullName evidence="6">Pre-uroporphyrinogen synthase</fullName>
    </alternativeName>
</protein>
<accession>A0ABV8AB80</accession>
<dbReference type="PIRSF" id="PIRSF001438">
    <property type="entry name" value="4pyrrol_synth_OHMeBilane_synth"/>
    <property type="match status" value="1"/>
</dbReference>
<comment type="function">
    <text evidence="1 6">Tetrapolymerization of the monopyrrole PBG into the hydroxymethylbilane pre-uroporphyrinogen in several discrete steps.</text>
</comment>
<feature type="domain" description="Porphobilinogen deaminase C-terminal" evidence="8">
    <location>
        <begin position="228"/>
        <end position="297"/>
    </location>
</feature>
<keyword evidence="3 6" id="KW-0808">Transferase</keyword>
<dbReference type="SUPFAM" id="SSF54782">
    <property type="entry name" value="Porphobilinogen deaminase (hydroxymethylbilane synthase), C-terminal domain"/>
    <property type="match status" value="1"/>
</dbReference>
<keyword evidence="4 6" id="KW-0627">Porphyrin biosynthesis</keyword>
<dbReference type="InterPro" id="IPR036803">
    <property type="entry name" value="Porphobilinogen_deaminase_C_sf"/>
</dbReference>
<organism evidence="9 10">
    <name type="scientific">Deinococcus antarcticus</name>
    <dbReference type="NCBI Taxonomy" id="1298767"/>
    <lineage>
        <taxon>Bacteria</taxon>
        <taxon>Thermotogati</taxon>
        <taxon>Deinococcota</taxon>
        <taxon>Deinococci</taxon>
        <taxon>Deinococcales</taxon>
        <taxon>Deinococcaceae</taxon>
        <taxon>Deinococcus</taxon>
    </lineage>
</organism>
<gene>
    <name evidence="6 9" type="primary">hemC</name>
    <name evidence="9" type="ORF">ACFOPQ_18240</name>
</gene>
<keyword evidence="10" id="KW-1185">Reference proteome</keyword>
<dbReference type="Pfam" id="PF03900">
    <property type="entry name" value="Porphobil_deamC"/>
    <property type="match status" value="1"/>
</dbReference>
<evidence type="ECO:0000256" key="6">
    <source>
        <dbReference type="HAMAP-Rule" id="MF_00260"/>
    </source>
</evidence>
<dbReference type="Proteomes" id="UP001595748">
    <property type="component" value="Unassembled WGS sequence"/>
</dbReference>
<dbReference type="PANTHER" id="PTHR11557:SF0">
    <property type="entry name" value="PORPHOBILINOGEN DEAMINASE"/>
    <property type="match status" value="1"/>
</dbReference>
<dbReference type="Gene3D" id="3.30.160.40">
    <property type="entry name" value="Porphobilinogen deaminase, C-terminal domain"/>
    <property type="match status" value="1"/>
</dbReference>
<dbReference type="HAMAP" id="MF_00260">
    <property type="entry name" value="Porphobil_deam"/>
    <property type="match status" value="1"/>
</dbReference>
<evidence type="ECO:0000256" key="1">
    <source>
        <dbReference type="ARBA" id="ARBA00002869"/>
    </source>
</evidence>
<dbReference type="CDD" id="cd13646">
    <property type="entry name" value="PBP2_EcHMBS_like"/>
    <property type="match status" value="1"/>
</dbReference>
<evidence type="ECO:0000256" key="2">
    <source>
        <dbReference type="ARBA" id="ARBA00005638"/>
    </source>
</evidence>
<evidence type="ECO:0000313" key="9">
    <source>
        <dbReference type="EMBL" id="MFC3862709.1"/>
    </source>
</evidence>
<dbReference type="EMBL" id="JBHRZF010000211">
    <property type="protein sequence ID" value="MFC3862709.1"/>
    <property type="molecule type" value="Genomic_DNA"/>
</dbReference>
<comment type="similarity">
    <text evidence="2 6">Belongs to the HMBS family.</text>
</comment>
<evidence type="ECO:0000313" key="10">
    <source>
        <dbReference type="Proteomes" id="UP001595748"/>
    </source>
</evidence>
<evidence type="ECO:0000256" key="3">
    <source>
        <dbReference type="ARBA" id="ARBA00022679"/>
    </source>
</evidence>
<dbReference type="EC" id="2.5.1.61" evidence="6"/>
<comment type="miscellaneous">
    <text evidence="6">The porphobilinogen subunits are added to the dipyrromethane group.</text>
</comment>
<dbReference type="RefSeq" id="WP_380080649.1">
    <property type="nucleotide sequence ID" value="NZ_JBHRZF010000211.1"/>
</dbReference>
<dbReference type="PANTHER" id="PTHR11557">
    <property type="entry name" value="PORPHOBILINOGEN DEAMINASE"/>
    <property type="match status" value="1"/>
</dbReference>
<dbReference type="Gene3D" id="3.40.190.10">
    <property type="entry name" value="Periplasmic binding protein-like II"/>
    <property type="match status" value="2"/>
</dbReference>
<reference evidence="10" key="1">
    <citation type="journal article" date="2019" name="Int. J. Syst. Evol. Microbiol.">
        <title>The Global Catalogue of Microorganisms (GCM) 10K type strain sequencing project: providing services to taxonomists for standard genome sequencing and annotation.</title>
        <authorList>
            <consortium name="The Broad Institute Genomics Platform"/>
            <consortium name="The Broad Institute Genome Sequencing Center for Infectious Disease"/>
            <person name="Wu L."/>
            <person name="Ma J."/>
        </authorList>
    </citation>
    <scope>NUCLEOTIDE SEQUENCE [LARGE SCALE GENOMIC DNA]</scope>
    <source>
        <strain evidence="10">CCTCC AB 2013263</strain>
    </source>
</reference>
<dbReference type="GO" id="GO:0004418">
    <property type="term" value="F:hydroxymethylbilane synthase activity"/>
    <property type="evidence" value="ECO:0007669"/>
    <property type="project" value="UniProtKB-EC"/>
</dbReference>
<proteinExistence type="inferred from homology"/>
<dbReference type="SUPFAM" id="SSF53850">
    <property type="entry name" value="Periplasmic binding protein-like II"/>
    <property type="match status" value="1"/>
</dbReference>
<name>A0ABV8AB80_9DEIO</name>
<evidence type="ECO:0000256" key="5">
    <source>
        <dbReference type="ARBA" id="ARBA00048169"/>
    </source>
</evidence>
<comment type="cofactor">
    <cofactor evidence="6">
        <name>dipyrromethane</name>
        <dbReference type="ChEBI" id="CHEBI:60342"/>
    </cofactor>
    <text evidence="6">Binds 1 dipyrromethane group covalently.</text>
</comment>
<dbReference type="InterPro" id="IPR000860">
    <property type="entry name" value="HemC"/>
</dbReference>
<dbReference type="PROSITE" id="PS00533">
    <property type="entry name" value="PORPHOBILINOGEN_DEAM"/>
    <property type="match status" value="1"/>
</dbReference>
<comment type="subunit">
    <text evidence="6">Monomer.</text>
</comment>
<dbReference type="Pfam" id="PF01379">
    <property type="entry name" value="Porphobil_deam"/>
    <property type="match status" value="1"/>
</dbReference>
<dbReference type="InterPro" id="IPR022419">
    <property type="entry name" value="Porphobilin_deaminase_cofac_BS"/>
</dbReference>
<evidence type="ECO:0000259" key="8">
    <source>
        <dbReference type="Pfam" id="PF03900"/>
    </source>
</evidence>
<evidence type="ECO:0000259" key="7">
    <source>
        <dbReference type="Pfam" id="PF01379"/>
    </source>
</evidence>
<dbReference type="NCBIfam" id="TIGR00212">
    <property type="entry name" value="hemC"/>
    <property type="match status" value="1"/>
</dbReference>